<feature type="transmembrane region" description="Helical" evidence="8">
    <location>
        <begin position="58"/>
        <end position="77"/>
    </location>
</feature>
<sequence length="230" mass="25776">MVNFDVKSIFPLFKELIPFIPVSLFILIISFTLGNLLGVILAYGLEAKQRWYQQITKTYIFIMRCTPPIVMIFLVFYGLPQLLKWWLKINIHDFSQAVFVIIALTLLYGANISVVFKASYDAVNKGQREAGLALGLSEARTFFRIILPQALRIALPNIGNSTVSLLKNTALAYTIGLIDVMGAGQLFINRNMGNFSLETDLAVAIIYWIIAGLIMVSIHLLEKEISKGEV</sequence>
<dbReference type="PROSITE" id="PS50928">
    <property type="entry name" value="ABC_TM1"/>
    <property type="match status" value="1"/>
</dbReference>
<gene>
    <name evidence="11" type="ORF">DBT54_06080</name>
    <name evidence="10" type="ORF">I6G68_06295</name>
</gene>
<feature type="transmembrane region" description="Helical" evidence="8">
    <location>
        <begin position="170"/>
        <end position="189"/>
    </location>
</feature>
<dbReference type="Gene3D" id="1.10.3720.10">
    <property type="entry name" value="MetI-like"/>
    <property type="match status" value="1"/>
</dbReference>
<evidence type="ECO:0000313" key="12">
    <source>
        <dbReference type="Proteomes" id="UP000251923"/>
    </source>
</evidence>
<dbReference type="GO" id="GO:0022857">
    <property type="term" value="F:transmembrane transporter activity"/>
    <property type="evidence" value="ECO:0007669"/>
    <property type="project" value="InterPro"/>
</dbReference>
<evidence type="ECO:0000259" key="9">
    <source>
        <dbReference type="PROSITE" id="PS50928"/>
    </source>
</evidence>
<protein>
    <submittedName>
        <fullName evidence="11">Amino acid ABC transporter permease</fullName>
    </submittedName>
</protein>
<dbReference type="GeneID" id="86971374"/>
<evidence type="ECO:0000313" key="11">
    <source>
        <dbReference type="EMBL" id="RAV78852.1"/>
    </source>
</evidence>
<dbReference type="EMBL" id="QMHM01000010">
    <property type="protein sequence ID" value="RAV78852.1"/>
    <property type="molecule type" value="Genomic_DNA"/>
</dbReference>
<feature type="domain" description="ABC transmembrane type-1" evidence="9">
    <location>
        <begin position="20"/>
        <end position="222"/>
    </location>
</feature>
<keyword evidence="4 8" id="KW-0812">Transmembrane</keyword>
<comment type="subcellular location">
    <subcellularLocation>
        <location evidence="1 8">Cell membrane</location>
        <topology evidence="1 8">Multi-pass membrane protein</topology>
    </subcellularLocation>
</comment>
<dbReference type="OrthoDB" id="9805999at2"/>
<reference evidence="11 12" key="1">
    <citation type="submission" date="2018-04" db="EMBL/GenBank/DDBJ databases">
        <title>Aerococcus urinae genomes.</title>
        <authorList>
            <person name="Hilt E."/>
            <person name="Gilbert N.M."/>
            <person name="Thomas-White K."/>
            <person name="Putonti C."/>
            <person name="Lewis A.L."/>
            <person name="Visck K.L."/>
            <person name="Wolfe A.J."/>
        </authorList>
    </citation>
    <scope>NUCLEOTIDE SEQUENCE [LARGE SCALE GENOMIC DNA]</scope>
    <source>
        <strain evidence="11 12">UMB7480</strain>
    </source>
</reference>
<dbReference type="InterPro" id="IPR043429">
    <property type="entry name" value="ArtM/GltK/GlnP/TcyL/YhdX-like"/>
</dbReference>
<dbReference type="NCBIfam" id="TIGR01726">
    <property type="entry name" value="HEQRo_perm_3TM"/>
    <property type="match status" value="1"/>
</dbReference>
<dbReference type="PANTHER" id="PTHR30614">
    <property type="entry name" value="MEMBRANE COMPONENT OF AMINO ACID ABC TRANSPORTER"/>
    <property type="match status" value="1"/>
</dbReference>
<dbReference type="PANTHER" id="PTHR30614:SF0">
    <property type="entry name" value="L-CYSTINE TRANSPORT SYSTEM PERMEASE PROTEIN TCYL"/>
    <property type="match status" value="1"/>
</dbReference>
<evidence type="ECO:0000256" key="1">
    <source>
        <dbReference type="ARBA" id="ARBA00004651"/>
    </source>
</evidence>
<accession>A0A0X8FEH6</accession>
<dbReference type="Proteomes" id="UP000251923">
    <property type="component" value="Unassembled WGS sequence"/>
</dbReference>
<dbReference type="SUPFAM" id="SSF161098">
    <property type="entry name" value="MetI-like"/>
    <property type="match status" value="1"/>
</dbReference>
<dbReference type="InterPro" id="IPR000515">
    <property type="entry name" value="MetI-like"/>
</dbReference>
<comment type="similarity">
    <text evidence="8">Belongs to the binding-protein-dependent transport system permease family.</text>
</comment>
<dbReference type="EMBL" id="CP065662">
    <property type="protein sequence ID" value="QPS01001.1"/>
    <property type="molecule type" value="Genomic_DNA"/>
</dbReference>
<evidence type="ECO:0000256" key="3">
    <source>
        <dbReference type="ARBA" id="ARBA00022475"/>
    </source>
</evidence>
<reference evidence="10 13" key="2">
    <citation type="submission" date="2020-12" db="EMBL/GenBank/DDBJ databases">
        <title>FDA dAtabase for Regulatory Grade micrObial Sequences (FDA-ARGOS): Supporting development and validation of Infectious Disease Dx tests.</title>
        <authorList>
            <person name="Sproer C."/>
            <person name="Gronow S."/>
            <person name="Severitt S."/>
            <person name="Schroder I."/>
            <person name="Tallon L."/>
            <person name="Sadzewicz L."/>
            <person name="Zhao X."/>
            <person name="Boylan J."/>
            <person name="Ott S."/>
            <person name="Bowen H."/>
            <person name="Vavikolanu K."/>
            <person name="Mehta A."/>
            <person name="Aluvathingal J."/>
            <person name="Nadendla S."/>
            <person name="Lowell S."/>
            <person name="Myers T."/>
            <person name="Yan Y."/>
            <person name="Sichtig H."/>
        </authorList>
    </citation>
    <scope>NUCLEOTIDE SEQUENCE [LARGE SCALE GENOMIC DNA]</scope>
    <source>
        <strain evidence="10 13">FDAARGOS_911</strain>
    </source>
</reference>
<dbReference type="RefSeq" id="WP_060778140.1">
    <property type="nucleotide sequence ID" value="NZ_CAJHLF010000002.1"/>
</dbReference>
<feature type="transmembrane region" description="Helical" evidence="8">
    <location>
        <begin position="201"/>
        <end position="221"/>
    </location>
</feature>
<dbReference type="AlphaFoldDB" id="A0A0X8FEH6"/>
<evidence type="ECO:0000256" key="6">
    <source>
        <dbReference type="ARBA" id="ARBA00022989"/>
    </source>
</evidence>
<evidence type="ECO:0000313" key="13">
    <source>
        <dbReference type="Proteomes" id="UP000594771"/>
    </source>
</evidence>
<evidence type="ECO:0000256" key="5">
    <source>
        <dbReference type="ARBA" id="ARBA00022970"/>
    </source>
</evidence>
<keyword evidence="6 8" id="KW-1133">Transmembrane helix</keyword>
<dbReference type="GO" id="GO:0043190">
    <property type="term" value="C:ATP-binding cassette (ABC) transporter complex"/>
    <property type="evidence" value="ECO:0007669"/>
    <property type="project" value="InterPro"/>
</dbReference>
<evidence type="ECO:0000256" key="2">
    <source>
        <dbReference type="ARBA" id="ARBA00022448"/>
    </source>
</evidence>
<dbReference type="KEGG" id="aun:AWM73_03760"/>
<name>A0A0X8FEH6_9LACT</name>
<proteinExistence type="inferred from homology"/>
<dbReference type="Proteomes" id="UP000594771">
    <property type="component" value="Chromosome"/>
</dbReference>
<evidence type="ECO:0000256" key="4">
    <source>
        <dbReference type="ARBA" id="ARBA00022692"/>
    </source>
</evidence>
<keyword evidence="5" id="KW-0029">Amino-acid transport</keyword>
<evidence type="ECO:0000313" key="10">
    <source>
        <dbReference type="EMBL" id="QPS01001.1"/>
    </source>
</evidence>
<organism evidence="11 12">
    <name type="scientific">Aerococcus urinae</name>
    <dbReference type="NCBI Taxonomy" id="1376"/>
    <lineage>
        <taxon>Bacteria</taxon>
        <taxon>Bacillati</taxon>
        <taxon>Bacillota</taxon>
        <taxon>Bacilli</taxon>
        <taxon>Lactobacillales</taxon>
        <taxon>Aerococcaceae</taxon>
        <taxon>Aerococcus</taxon>
    </lineage>
</organism>
<dbReference type="InterPro" id="IPR035906">
    <property type="entry name" value="MetI-like_sf"/>
</dbReference>
<evidence type="ECO:0000256" key="7">
    <source>
        <dbReference type="ARBA" id="ARBA00023136"/>
    </source>
</evidence>
<feature type="transmembrane region" description="Helical" evidence="8">
    <location>
        <begin position="20"/>
        <end position="46"/>
    </location>
</feature>
<dbReference type="GO" id="GO:0006865">
    <property type="term" value="P:amino acid transport"/>
    <property type="evidence" value="ECO:0007669"/>
    <property type="project" value="UniProtKB-KW"/>
</dbReference>
<keyword evidence="7 8" id="KW-0472">Membrane</keyword>
<keyword evidence="2 8" id="KW-0813">Transport</keyword>
<feature type="transmembrane region" description="Helical" evidence="8">
    <location>
        <begin position="97"/>
        <end position="120"/>
    </location>
</feature>
<dbReference type="Pfam" id="PF00528">
    <property type="entry name" value="BPD_transp_1"/>
    <property type="match status" value="1"/>
</dbReference>
<keyword evidence="3" id="KW-1003">Cell membrane</keyword>
<dbReference type="CDD" id="cd06261">
    <property type="entry name" value="TM_PBP2"/>
    <property type="match status" value="1"/>
</dbReference>
<dbReference type="InterPro" id="IPR010065">
    <property type="entry name" value="AA_ABC_transptr_permease_3TM"/>
</dbReference>
<evidence type="ECO:0000256" key="8">
    <source>
        <dbReference type="RuleBase" id="RU363032"/>
    </source>
</evidence>